<feature type="domain" description="CheC-like protein" evidence="3">
    <location>
        <begin position="11"/>
        <end position="44"/>
    </location>
</feature>
<dbReference type="CDD" id="cd17909">
    <property type="entry name" value="CheC_ClassI"/>
    <property type="match status" value="1"/>
</dbReference>
<dbReference type="Gene3D" id="3.40.1550.10">
    <property type="entry name" value="CheC-like"/>
    <property type="match status" value="1"/>
</dbReference>
<feature type="domain" description="CheC-like protein" evidence="3">
    <location>
        <begin position="112"/>
        <end position="144"/>
    </location>
</feature>
<dbReference type="Proteomes" id="UP001519343">
    <property type="component" value="Unassembled WGS sequence"/>
</dbReference>
<comment type="caution">
    <text evidence="4">The sequence shown here is derived from an EMBL/GenBank/DDBJ whole genome shotgun (WGS) entry which is preliminary data.</text>
</comment>
<evidence type="ECO:0000256" key="2">
    <source>
        <dbReference type="ARBA" id="ARBA00022801"/>
    </source>
</evidence>
<proteinExistence type="predicted"/>
<accession>A0ABS4GML6</accession>
<sequence length="209" mass="22773">MTIKWNGMGEIHLDVLKEVGNIGAGNAATALSKLISRDIDMKVPHARIVHFDQITELVGGPDAVVVAILLHINGDVQGSMFFILNEASAKELVKELLPTNDQTPNFTDLEFSALQEIGNILIGSYLTSLIDFTQLNMYHSVPSLAIDMAGAIVSYGLIELSQVGDYAMVIDTSFLDGSKEVEGHFFFLPDPESLNKIFRALGVPLDECH</sequence>
<dbReference type="RefSeq" id="WP_209809614.1">
    <property type="nucleotide sequence ID" value="NZ_JAGGKT010000003.1"/>
</dbReference>
<evidence type="ECO:0000256" key="1">
    <source>
        <dbReference type="ARBA" id="ARBA00022500"/>
    </source>
</evidence>
<dbReference type="InterPro" id="IPR028976">
    <property type="entry name" value="CheC-like_sf"/>
</dbReference>
<dbReference type="Pfam" id="PF04509">
    <property type="entry name" value="CheC"/>
    <property type="match status" value="2"/>
</dbReference>
<keyword evidence="5" id="KW-1185">Reference proteome</keyword>
<name>A0ABS4GML6_9BACL</name>
<dbReference type="InterPro" id="IPR007597">
    <property type="entry name" value="CheC"/>
</dbReference>
<dbReference type="SUPFAM" id="SSF103039">
    <property type="entry name" value="CheC-like"/>
    <property type="match status" value="1"/>
</dbReference>
<protein>
    <submittedName>
        <fullName evidence="4">Chemotaxis protein CheC</fullName>
    </submittedName>
</protein>
<dbReference type="PANTHER" id="PTHR43693">
    <property type="entry name" value="PROTEIN PHOSPHATASE CHEZ"/>
    <property type="match status" value="1"/>
</dbReference>
<reference evidence="4 5" key="1">
    <citation type="submission" date="2021-03" db="EMBL/GenBank/DDBJ databases">
        <title>Genomic Encyclopedia of Type Strains, Phase IV (KMG-IV): sequencing the most valuable type-strain genomes for metagenomic binning, comparative biology and taxonomic classification.</title>
        <authorList>
            <person name="Goeker M."/>
        </authorList>
    </citation>
    <scope>NUCLEOTIDE SEQUENCE [LARGE SCALE GENOMIC DNA]</scope>
    <source>
        <strain evidence="4 5">DSM 24738</strain>
    </source>
</reference>
<dbReference type="InterPro" id="IPR050992">
    <property type="entry name" value="CheZ_family_phosphatases"/>
</dbReference>
<keyword evidence="2" id="KW-0378">Hydrolase</keyword>
<gene>
    <name evidence="4" type="ORF">J2Z37_001518</name>
</gene>
<organism evidence="4 5">
    <name type="scientific">Ammoniphilus resinae</name>
    <dbReference type="NCBI Taxonomy" id="861532"/>
    <lineage>
        <taxon>Bacteria</taxon>
        <taxon>Bacillati</taxon>
        <taxon>Bacillota</taxon>
        <taxon>Bacilli</taxon>
        <taxon>Bacillales</taxon>
        <taxon>Paenibacillaceae</taxon>
        <taxon>Aneurinibacillus group</taxon>
        <taxon>Ammoniphilus</taxon>
    </lineage>
</organism>
<evidence type="ECO:0000313" key="4">
    <source>
        <dbReference type="EMBL" id="MBP1931517.1"/>
    </source>
</evidence>
<dbReference type="PANTHER" id="PTHR43693:SF1">
    <property type="entry name" value="PROTEIN PHOSPHATASE CHEZ"/>
    <property type="match status" value="1"/>
</dbReference>
<keyword evidence="1" id="KW-0145">Chemotaxis</keyword>
<evidence type="ECO:0000259" key="3">
    <source>
        <dbReference type="Pfam" id="PF04509"/>
    </source>
</evidence>
<evidence type="ECO:0000313" key="5">
    <source>
        <dbReference type="Proteomes" id="UP001519343"/>
    </source>
</evidence>
<dbReference type="EMBL" id="JAGGKT010000003">
    <property type="protein sequence ID" value="MBP1931517.1"/>
    <property type="molecule type" value="Genomic_DNA"/>
</dbReference>